<keyword evidence="2" id="KW-1185">Reference proteome</keyword>
<dbReference type="InterPro" id="IPR036412">
    <property type="entry name" value="HAD-like_sf"/>
</dbReference>
<comment type="caution">
    <text evidence="1">The sequence shown here is derived from an EMBL/GenBank/DDBJ whole genome shotgun (WGS) entry which is preliminary data.</text>
</comment>
<protein>
    <submittedName>
        <fullName evidence="1">HAD superfamily hydrolase</fullName>
    </submittedName>
</protein>
<dbReference type="Gene3D" id="1.10.150.400">
    <property type="match status" value="1"/>
</dbReference>
<dbReference type="GO" id="GO:0016787">
    <property type="term" value="F:hydrolase activity"/>
    <property type="evidence" value="ECO:0007669"/>
    <property type="project" value="UniProtKB-KW"/>
</dbReference>
<organism evidence="1 2">
    <name type="scientific">Methylomonas methanica</name>
    <dbReference type="NCBI Taxonomy" id="421"/>
    <lineage>
        <taxon>Bacteria</taxon>
        <taxon>Pseudomonadati</taxon>
        <taxon>Pseudomonadota</taxon>
        <taxon>Gammaproteobacteria</taxon>
        <taxon>Methylococcales</taxon>
        <taxon>Methylococcaceae</taxon>
        <taxon>Methylomonas</taxon>
    </lineage>
</organism>
<dbReference type="Gene3D" id="3.40.50.1000">
    <property type="entry name" value="HAD superfamily/HAD-like"/>
    <property type="match status" value="1"/>
</dbReference>
<name>A0ABY2CMB3_METMH</name>
<accession>A0ABY2CMB3</accession>
<dbReference type="SUPFAM" id="SSF56784">
    <property type="entry name" value="HAD-like"/>
    <property type="match status" value="1"/>
</dbReference>
<sequence length="660" mass="75650">MIKAYSFDVFDTCITRVYTYPTDLFFDLSCILLSEYSPIKFNTDTIQKVSSLRQRAEHMARRQLRHLHEDIQLADIYRQFQYLLPCLIDTEKAMHMEMQLEKESLRPVLPIKHKIHTLREQGYRIIFISDMYLPSIFIKQCLIDFEIANDEDNIYVSGELGITKHHGTLFTHVLTTEGLNKTELVHCGDNPHSDVNVPRKMGIATQPFQEIHLSHHERRILAKTKNSLDISKLVAHTRLTRLSDIENSQLEQNRLSLITAVITPLLTSFTAWVLRTAQAEGIQRLYFVSRDGQVLYNIAQQLKLSTQAPECRYLHGSRQAWFLPSVIKCTRNNLHWLTIPGSSTAIRDILSRLDLTPADLSGSLTEAGFLESSYKKQLNDDELEKFKEFLFNTPAVKQIIEQKAEAARTVLASYFEQEKLNDDTSWAIVDIGWRLNCQQALKTILHSFGWSCQPKGLYFELAYDHLSESEAGWHKAYLSRKYPLFSPRRLLIEHVFTPATHATVVGYRGTEKGIEPFYKATPTNDKLVAYTEQLHRLCIEFAKDSVQAGLWTNYNPVLDSAILRNAVNFLDRPSKEDAETINWIPLVLDQLHEHQDNLAMANPISIQNLLKLIGYELGLPISPPSGCYWLEGSAALSSPGVKIIIFSLLFAKRKLQRFSP</sequence>
<dbReference type="Proteomes" id="UP000295649">
    <property type="component" value="Unassembled WGS sequence"/>
</dbReference>
<gene>
    <name evidence="1" type="ORF">EDE11_109110</name>
</gene>
<evidence type="ECO:0000313" key="1">
    <source>
        <dbReference type="EMBL" id="TCV83553.1"/>
    </source>
</evidence>
<keyword evidence="1" id="KW-0378">Hydrolase</keyword>
<proteinExistence type="predicted"/>
<dbReference type="RefSeq" id="WP_132325103.1">
    <property type="nucleotide sequence ID" value="NZ_LUUF01000052.1"/>
</dbReference>
<reference evidence="1 2" key="1">
    <citation type="submission" date="2019-03" db="EMBL/GenBank/DDBJ databases">
        <title>Systems level insights into methane cycling in arid and semi-arid ecosystems.</title>
        <authorList>
            <person name="Kalyuzhnaya M."/>
        </authorList>
    </citation>
    <scope>NUCLEOTIDE SEQUENCE [LARGE SCALE GENOMIC DNA]</scope>
    <source>
        <strain evidence="1 2">S-1</strain>
    </source>
</reference>
<dbReference type="InterPro" id="IPR023214">
    <property type="entry name" value="HAD_sf"/>
</dbReference>
<evidence type="ECO:0000313" key="2">
    <source>
        <dbReference type="Proteomes" id="UP000295649"/>
    </source>
</evidence>
<dbReference type="EMBL" id="SMCN01000009">
    <property type="protein sequence ID" value="TCV83553.1"/>
    <property type="molecule type" value="Genomic_DNA"/>
</dbReference>